<dbReference type="AlphaFoldDB" id="A0A8X7MR28"/>
<feature type="non-terminal residue" evidence="1">
    <location>
        <position position="1"/>
    </location>
</feature>
<keyword evidence="2" id="KW-1185">Reference proteome</keyword>
<gene>
    <name evidence="1" type="ORF">A4X06_0g5113</name>
</gene>
<dbReference type="Proteomes" id="UP000077684">
    <property type="component" value="Unassembled WGS sequence"/>
</dbReference>
<organism evidence="1 2">
    <name type="scientific">Tilletia controversa</name>
    <name type="common">dwarf bunt fungus</name>
    <dbReference type="NCBI Taxonomy" id="13291"/>
    <lineage>
        <taxon>Eukaryota</taxon>
        <taxon>Fungi</taxon>
        <taxon>Dikarya</taxon>
        <taxon>Basidiomycota</taxon>
        <taxon>Ustilaginomycotina</taxon>
        <taxon>Exobasidiomycetes</taxon>
        <taxon>Tilletiales</taxon>
        <taxon>Tilletiaceae</taxon>
        <taxon>Tilletia</taxon>
    </lineage>
</organism>
<comment type="caution">
    <text evidence="1">The sequence shown here is derived from an EMBL/GenBank/DDBJ whole genome shotgun (WGS) entry which is preliminary data.</text>
</comment>
<evidence type="ECO:0000313" key="2">
    <source>
        <dbReference type="Proteomes" id="UP000077684"/>
    </source>
</evidence>
<reference evidence="1" key="1">
    <citation type="submission" date="2016-04" db="EMBL/GenBank/DDBJ databases">
        <authorList>
            <person name="Nguyen H.D."/>
            <person name="Samba Siva P."/>
            <person name="Cullis J."/>
            <person name="Levesque C.A."/>
            <person name="Hambleton S."/>
        </authorList>
    </citation>
    <scope>NUCLEOTIDE SEQUENCE</scope>
    <source>
        <strain evidence="1">DAOMC 236426</strain>
    </source>
</reference>
<protein>
    <submittedName>
        <fullName evidence="1">Uncharacterized protein</fullName>
    </submittedName>
</protein>
<accession>A0A8X7MR28</accession>
<reference evidence="1" key="2">
    <citation type="journal article" date="2019" name="IMA Fungus">
        <title>Genome sequencing and comparison of five Tilletia species to identify candidate genes for the detection of regulated species infecting wheat.</title>
        <authorList>
            <person name="Nguyen H.D.T."/>
            <person name="Sultana T."/>
            <person name="Kesanakurti P."/>
            <person name="Hambleton S."/>
        </authorList>
    </citation>
    <scope>NUCLEOTIDE SEQUENCE</scope>
    <source>
        <strain evidence="1">DAOMC 236426</strain>
    </source>
</reference>
<dbReference type="EMBL" id="LWDE02000600">
    <property type="protein sequence ID" value="KAE8246207.1"/>
    <property type="molecule type" value="Genomic_DNA"/>
</dbReference>
<sequence>ICPGSISARYIHVQPVSMRHTSVPR</sequence>
<name>A0A8X7MR28_9BASI</name>
<proteinExistence type="predicted"/>
<evidence type="ECO:0000313" key="1">
    <source>
        <dbReference type="EMBL" id="KAE8246207.1"/>
    </source>
</evidence>